<dbReference type="EMBL" id="BSDZ01000008">
    <property type="protein sequence ID" value="GLI60769.1"/>
    <property type="molecule type" value="Genomic_DNA"/>
</dbReference>
<keyword evidence="3" id="KW-1185">Reference proteome</keyword>
<evidence type="ECO:0000313" key="3">
    <source>
        <dbReference type="Proteomes" id="UP001165090"/>
    </source>
</evidence>
<name>A0ABQ5RU82_9CHLO</name>
<accession>A0ABQ5RU82</accession>
<reference evidence="2 3" key="1">
    <citation type="journal article" date="2023" name="IScience">
        <title>Expanded male sex-determining region conserved during the evolution of homothallism in the green alga Volvox.</title>
        <authorList>
            <person name="Yamamoto K."/>
            <person name="Matsuzaki R."/>
            <person name="Mahakham W."/>
            <person name="Heman W."/>
            <person name="Sekimoto H."/>
            <person name="Kawachi M."/>
            <person name="Minakuchi Y."/>
            <person name="Toyoda A."/>
            <person name="Nozaki H."/>
        </authorList>
    </citation>
    <scope>NUCLEOTIDE SEQUENCE [LARGE SCALE GENOMIC DNA]</scope>
    <source>
        <strain evidence="2 3">NIES-4468</strain>
    </source>
</reference>
<dbReference type="Proteomes" id="UP001165090">
    <property type="component" value="Unassembled WGS sequence"/>
</dbReference>
<dbReference type="PANTHER" id="PTHR14187:SF5">
    <property type="entry name" value="HEAT SHOCK 70 KDA PROTEIN 12A"/>
    <property type="match status" value="1"/>
</dbReference>
<sequence length="479" mass="49780">MALLATADASCAITLPHPIVAVGLDFGTWATGFAYCEVASARGGGYDPRVKLHLSWPDQPTADPKTRTAVLYRGSQLEAWGWTAWRRWWSMAQEERAAGGCTYLEEFKLLLEDGSGSGSGSARAGSGGYGDSSSKSDAGTNIGLDFESSVQRVKATLRRSLPPGLTAVHVVTDFLAAVRKYILAHLAVQTLPQGFHPDRVMWCLTIPAMWSDAAKDKMRRAALRAGYIRTATSSSLMLTVEPEAAALCAVLMAGAGPGGNSSGGGDGVAETTSRDSQGAAADGRDSTPPSASAASATAAVASAAAAAVGWSPREPSAAAPPLVTGDVLLVLDCGGGTADVTIHRVVAAGRAARKGQEEAAAAAAVAENPAAGGRVRLREAAVGAGALAGGCLVDAALWSCLREMLGADPWDTWICEYPADWTQLRDTWEQEKRFFVGAPPLPNLLRPADKRAPAAPPDRVARAVAALSEEVAGWRLYEV</sequence>
<gene>
    <name evidence="2" type="ORF">VaNZ11_003001</name>
</gene>
<dbReference type="SUPFAM" id="SSF53067">
    <property type="entry name" value="Actin-like ATPase domain"/>
    <property type="match status" value="2"/>
</dbReference>
<evidence type="ECO:0000256" key="1">
    <source>
        <dbReference type="SAM" id="MobiDB-lite"/>
    </source>
</evidence>
<dbReference type="PANTHER" id="PTHR14187">
    <property type="entry name" value="ALPHA KINASE/ELONGATION FACTOR 2 KINASE"/>
    <property type="match status" value="1"/>
</dbReference>
<proteinExistence type="predicted"/>
<organism evidence="2 3">
    <name type="scientific">Volvox africanus</name>
    <dbReference type="NCBI Taxonomy" id="51714"/>
    <lineage>
        <taxon>Eukaryota</taxon>
        <taxon>Viridiplantae</taxon>
        <taxon>Chlorophyta</taxon>
        <taxon>core chlorophytes</taxon>
        <taxon>Chlorophyceae</taxon>
        <taxon>CS clade</taxon>
        <taxon>Chlamydomonadales</taxon>
        <taxon>Volvocaceae</taxon>
        <taxon>Volvox</taxon>
    </lineage>
</organism>
<feature type="region of interest" description="Disordered" evidence="1">
    <location>
        <begin position="259"/>
        <end position="294"/>
    </location>
</feature>
<evidence type="ECO:0000313" key="2">
    <source>
        <dbReference type="EMBL" id="GLI60769.1"/>
    </source>
</evidence>
<dbReference type="InterPro" id="IPR043129">
    <property type="entry name" value="ATPase_NBD"/>
</dbReference>
<dbReference type="Gene3D" id="3.30.420.40">
    <property type="match status" value="1"/>
</dbReference>
<protein>
    <submittedName>
        <fullName evidence="2">Uncharacterized protein</fullName>
    </submittedName>
</protein>
<feature type="non-terminal residue" evidence="2">
    <location>
        <position position="479"/>
    </location>
</feature>
<comment type="caution">
    <text evidence="2">The sequence shown here is derived from an EMBL/GenBank/DDBJ whole genome shotgun (WGS) entry which is preliminary data.</text>
</comment>